<sequence>MVKSHSCTISIYDFHIPLIFLYSSYSHHALSTPDDPQEWCKDSTYNRTVHPTLLVAGLAPLLASFFQPSTRISISQQSYRRENRSFVRFRFNDQRKSSYGSPYFHPIY</sequence>
<organism evidence="1 2">
    <name type="scientific">Populus trichocarpa</name>
    <name type="common">Western balsam poplar</name>
    <name type="synonym">Populus balsamifera subsp. trichocarpa</name>
    <dbReference type="NCBI Taxonomy" id="3694"/>
    <lineage>
        <taxon>Eukaryota</taxon>
        <taxon>Viridiplantae</taxon>
        <taxon>Streptophyta</taxon>
        <taxon>Embryophyta</taxon>
        <taxon>Tracheophyta</taxon>
        <taxon>Spermatophyta</taxon>
        <taxon>Magnoliopsida</taxon>
        <taxon>eudicotyledons</taxon>
        <taxon>Gunneridae</taxon>
        <taxon>Pentapetalae</taxon>
        <taxon>rosids</taxon>
        <taxon>fabids</taxon>
        <taxon>Malpighiales</taxon>
        <taxon>Salicaceae</taxon>
        <taxon>Saliceae</taxon>
        <taxon>Populus</taxon>
    </lineage>
</organism>
<gene>
    <name evidence="1" type="ORF">POPTR_006G196300v4</name>
</gene>
<accession>A0ACC0SVD3</accession>
<evidence type="ECO:0000313" key="2">
    <source>
        <dbReference type="Proteomes" id="UP000006729"/>
    </source>
</evidence>
<proteinExistence type="predicted"/>
<evidence type="ECO:0000313" key="1">
    <source>
        <dbReference type="EMBL" id="KAI9393216.1"/>
    </source>
</evidence>
<reference evidence="1 2" key="1">
    <citation type="journal article" date="2006" name="Science">
        <title>The genome of black cottonwood, Populus trichocarpa (Torr. &amp; Gray).</title>
        <authorList>
            <person name="Tuskan G.A."/>
            <person name="Difazio S."/>
            <person name="Jansson S."/>
            <person name="Bohlmann J."/>
            <person name="Grigoriev I."/>
            <person name="Hellsten U."/>
            <person name="Putnam N."/>
            <person name="Ralph S."/>
            <person name="Rombauts S."/>
            <person name="Salamov A."/>
            <person name="Schein J."/>
            <person name="Sterck L."/>
            <person name="Aerts A."/>
            <person name="Bhalerao R.R."/>
            <person name="Bhalerao R.P."/>
            <person name="Blaudez D."/>
            <person name="Boerjan W."/>
            <person name="Brun A."/>
            <person name="Brunner A."/>
            <person name="Busov V."/>
            <person name="Campbell M."/>
            <person name="Carlson J."/>
            <person name="Chalot M."/>
            <person name="Chapman J."/>
            <person name="Chen G.L."/>
            <person name="Cooper D."/>
            <person name="Coutinho P.M."/>
            <person name="Couturier J."/>
            <person name="Covert S."/>
            <person name="Cronk Q."/>
            <person name="Cunningham R."/>
            <person name="Davis J."/>
            <person name="Degroeve S."/>
            <person name="Dejardin A."/>
            <person name="Depamphilis C."/>
            <person name="Detter J."/>
            <person name="Dirks B."/>
            <person name="Dubchak I."/>
            <person name="Duplessis S."/>
            <person name="Ehlting J."/>
            <person name="Ellis B."/>
            <person name="Gendler K."/>
            <person name="Goodstein D."/>
            <person name="Gribskov M."/>
            <person name="Grimwood J."/>
            <person name="Groover A."/>
            <person name="Gunter L."/>
            <person name="Hamberger B."/>
            <person name="Heinze B."/>
            <person name="Helariutta Y."/>
            <person name="Henrissat B."/>
            <person name="Holligan D."/>
            <person name="Holt R."/>
            <person name="Huang W."/>
            <person name="Islam-Faridi N."/>
            <person name="Jones S."/>
            <person name="Jones-Rhoades M."/>
            <person name="Jorgensen R."/>
            <person name="Joshi C."/>
            <person name="Kangasjarvi J."/>
            <person name="Karlsson J."/>
            <person name="Kelleher C."/>
            <person name="Kirkpatrick R."/>
            <person name="Kirst M."/>
            <person name="Kohler A."/>
            <person name="Kalluri U."/>
            <person name="Larimer F."/>
            <person name="Leebens-Mack J."/>
            <person name="Leple J.C."/>
            <person name="Locascio P."/>
            <person name="Lou Y."/>
            <person name="Lucas S."/>
            <person name="Martin F."/>
            <person name="Montanini B."/>
            <person name="Napoli C."/>
            <person name="Nelson D.R."/>
            <person name="Nelson C."/>
            <person name="Nieminen K."/>
            <person name="Nilsson O."/>
            <person name="Pereda V."/>
            <person name="Peter G."/>
            <person name="Philippe R."/>
            <person name="Pilate G."/>
            <person name="Poliakov A."/>
            <person name="Razumovskaya J."/>
            <person name="Richardson P."/>
            <person name="Rinaldi C."/>
            <person name="Ritland K."/>
            <person name="Rouze P."/>
            <person name="Ryaboy D."/>
            <person name="Schmutz J."/>
            <person name="Schrader J."/>
            <person name="Segerman B."/>
            <person name="Shin H."/>
            <person name="Siddiqui A."/>
            <person name="Sterky F."/>
            <person name="Terry A."/>
            <person name="Tsai C.J."/>
            <person name="Uberbacher E."/>
            <person name="Unneberg P."/>
            <person name="Vahala J."/>
            <person name="Wall K."/>
            <person name="Wessler S."/>
            <person name="Yang G."/>
            <person name="Yin T."/>
            <person name="Douglas C."/>
            <person name="Marra M."/>
            <person name="Sandberg G."/>
            <person name="Van de Peer Y."/>
            <person name="Rokhsar D."/>
        </authorList>
    </citation>
    <scope>NUCLEOTIDE SEQUENCE [LARGE SCALE GENOMIC DNA]</scope>
    <source>
        <strain evidence="2">cv. Nisqually</strain>
    </source>
</reference>
<dbReference type="Proteomes" id="UP000006729">
    <property type="component" value="Chromosome 6"/>
</dbReference>
<protein>
    <submittedName>
        <fullName evidence="1">Uncharacterized protein</fullName>
    </submittedName>
</protein>
<dbReference type="EMBL" id="CM009295">
    <property type="protein sequence ID" value="KAI9393216.1"/>
    <property type="molecule type" value="Genomic_DNA"/>
</dbReference>
<comment type="caution">
    <text evidence="1">The sequence shown here is derived from an EMBL/GenBank/DDBJ whole genome shotgun (WGS) entry which is preliminary data.</text>
</comment>
<name>A0ACC0SVD3_POPTR</name>
<keyword evidence="2" id="KW-1185">Reference proteome</keyword>